<dbReference type="PANTHER" id="PTHR45947:SF3">
    <property type="entry name" value="SULFOQUINOVOSYL TRANSFERASE SQD2"/>
    <property type="match status" value="1"/>
</dbReference>
<evidence type="ECO:0000313" key="2">
    <source>
        <dbReference type="EMBL" id="ALJ05581.1"/>
    </source>
</evidence>
<accession>A0A0P0CHD5</accession>
<dbReference type="KEGG" id="ahz:APS56_10800"/>
<evidence type="ECO:0000259" key="1">
    <source>
        <dbReference type="Pfam" id="PF00534"/>
    </source>
</evidence>
<organism evidence="2 3">
    <name type="scientific">Pseudalgibacter alginicilyticus</name>
    <dbReference type="NCBI Taxonomy" id="1736674"/>
    <lineage>
        <taxon>Bacteria</taxon>
        <taxon>Pseudomonadati</taxon>
        <taxon>Bacteroidota</taxon>
        <taxon>Flavobacteriia</taxon>
        <taxon>Flavobacteriales</taxon>
        <taxon>Flavobacteriaceae</taxon>
        <taxon>Pseudalgibacter</taxon>
    </lineage>
</organism>
<dbReference type="STRING" id="1736674.APS56_10800"/>
<reference evidence="2 3" key="1">
    <citation type="submission" date="2015-10" db="EMBL/GenBank/DDBJ databases">
        <authorList>
            <person name="Gilbert D.G."/>
        </authorList>
    </citation>
    <scope>NUCLEOTIDE SEQUENCE [LARGE SCALE GENOMIC DNA]</scope>
    <source>
        <strain evidence="3">HZ-22</strain>
    </source>
</reference>
<dbReference type="GO" id="GO:0016757">
    <property type="term" value="F:glycosyltransferase activity"/>
    <property type="evidence" value="ECO:0007669"/>
    <property type="project" value="InterPro"/>
</dbReference>
<dbReference type="SUPFAM" id="SSF53756">
    <property type="entry name" value="UDP-Glycosyltransferase/glycogen phosphorylase"/>
    <property type="match status" value="1"/>
</dbReference>
<dbReference type="Pfam" id="PF00534">
    <property type="entry name" value="Glycos_transf_1"/>
    <property type="match status" value="1"/>
</dbReference>
<keyword evidence="3" id="KW-1185">Reference proteome</keyword>
<feature type="domain" description="Glycosyl transferase family 1" evidence="1">
    <location>
        <begin position="197"/>
        <end position="340"/>
    </location>
</feature>
<sequence length="373" mass="42402">MDIAKTKILFVQRVITKYRLDLLKVLCDDFKEVGIITSKGDSVGTLKLAKYQDTLNEYSNLNIHQLPSIKIGYSGETRSTNFFLYPKSINIITKYDVIVFEGTTNLLNNIYLVPLAKLFNKKTIWWDAGYSLPIRSFKRKLIDLIVAPFIRCTDGQMGYSTLAKNYLENHMGANKVFLNLNTINTSYFESISAEINESVNSYKFDESNIKLLYVGVVEERKKVKQLIDIVTKLNSGNIEKQFSLTVIGGGNQLEELKLYVEDNDKIKVLGPIYDKSQLKMFYFESDLFILPGDGGLAILQSLLFGLPVLSVIGADGTELDYIKDKSFLVNGTDKIEDALRKLPPINRTRIFSSLPNIKHVDWNNVLEDFIKKL</sequence>
<dbReference type="Proteomes" id="UP000057981">
    <property type="component" value="Chromosome"/>
</dbReference>
<dbReference type="EMBL" id="CP012898">
    <property type="protein sequence ID" value="ALJ05581.1"/>
    <property type="molecule type" value="Genomic_DNA"/>
</dbReference>
<proteinExistence type="predicted"/>
<dbReference type="Gene3D" id="3.40.50.2000">
    <property type="entry name" value="Glycogen Phosphorylase B"/>
    <property type="match status" value="2"/>
</dbReference>
<dbReference type="InterPro" id="IPR001296">
    <property type="entry name" value="Glyco_trans_1"/>
</dbReference>
<dbReference type="InterPro" id="IPR050194">
    <property type="entry name" value="Glycosyltransferase_grp1"/>
</dbReference>
<name>A0A0P0CHD5_9FLAO</name>
<dbReference type="AlphaFoldDB" id="A0A0P0CHD5"/>
<gene>
    <name evidence="2" type="ORF">APS56_10800</name>
</gene>
<protein>
    <recommendedName>
        <fullName evidence="1">Glycosyl transferase family 1 domain-containing protein</fullName>
    </recommendedName>
</protein>
<evidence type="ECO:0000313" key="3">
    <source>
        <dbReference type="Proteomes" id="UP000057981"/>
    </source>
</evidence>
<dbReference type="PANTHER" id="PTHR45947">
    <property type="entry name" value="SULFOQUINOVOSYL TRANSFERASE SQD2"/>
    <property type="match status" value="1"/>
</dbReference>